<dbReference type="GO" id="GO:0008568">
    <property type="term" value="F:microtubule severing ATPase activity"/>
    <property type="evidence" value="ECO:0007669"/>
    <property type="project" value="UniProtKB-EC"/>
</dbReference>
<dbReference type="GO" id="GO:0051013">
    <property type="term" value="P:microtubule severing"/>
    <property type="evidence" value="ECO:0007669"/>
    <property type="project" value="UniProtKB-UniRule"/>
</dbReference>
<dbReference type="Gene3D" id="1.20.58.80">
    <property type="entry name" value="Phosphotransferase system, lactose/cellobiose-type IIA subunit"/>
    <property type="match status" value="1"/>
</dbReference>
<comment type="caution">
    <text evidence="11">The sequence shown here is derived from an EMBL/GenBank/DDBJ whole genome shotgun (WGS) entry which is preliminary data.</text>
</comment>
<evidence type="ECO:0000259" key="10">
    <source>
        <dbReference type="SMART" id="SM00382"/>
    </source>
</evidence>
<dbReference type="InterPro" id="IPR028596">
    <property type="entry name" value="KATNA1"/>
</dbReference>
<comment type="catalytic activity">
    <reaction evidence="8">
        <text>n ATP + n H2O + a microtubule = n ADP + n phosphate + (n+1) alpha/beta tubulin heterodimers.</text>
        <dbReference type="EC" id="5.6.1.1"/>
    </reaction>
</comment>
<sequence>MESIKFYVDTNATKQINISELIQYVNLARHSALIGSYDSSQIYYNGLLHLIQRLIEAPQNFDKKLSMINLTKIYKMVLTEHEEIKLILRELKSFKTLNTPPERPIPKIEIFSHIDSNDNPKNDISNNNNNDIWPSPPTHLKPKEILKTSTHLRVNNTLRSPRDKSTPNTTLNNKSRLQRVPSAPNNNRQATNVQKNQETVKKFKSQAYSQELIDSLERDILQRNPNIKWNDIAGCEQAKKLLKEAVVLPMILPDFFKGIRRPYRGVLMTGPPGTGKTMLAKAVATECKTTFFNVCSSSLTSKYHGESEKLVRLLFDMARFYAPSTIFIDEIDSVCSKRGSSNEHEASRRVKSEFLVQIEGVSTGCDPSKMVIVLGATNFPWDLDEALKRRLEKRIYIPLPDLNSRFELLKLNLKDVDLDDDVDLNEIAQKLDGYSGADITMVCRDASMMAMRLKIEGLTIEQIQTMSKDDLNLPTKMNDFMHVLTRINPSVSKNDLQRYEQWMKEFGSC</sequence>
<keyword evidence="8" id="KW-0498">Mitosis</keyword>
<keyword evidence="8" id="KW-0131">Cell cycle</keyword>
<dbReference type="GO" id="GO:0005524">
    <property type="term" value="F:ATP binding"/>
    <property type="evidence" value="ECO:0007669"/>
    <property type="project" value="UniProtKB-KW"/>
</dbReference>
<dbReference type="InterPro" id="IPR050304">
    <property type="entry name" value="MT-severing_AAA_ATPase"/>
</dbReference>
<feature type="compositionally biased region" description="Polar residues" evidence="9">
    <location>
        <begin position="183"/>
        <end position="197"/>
    </location>
</feature>
<dbReference type="InterPro" id="IPR003593">
    <property type="entry name" value="AAA+_ATPase"/>
</dbReference>
<evidence type="ECO:0000256" key="8">
    <source>
        <dbReference type="HAMAP-Rule" id="MF_03023"/>
    </source>
</evidence>
<feature type="compositionally biased region" description="Polar residues" evidence="9">
    <location>
        <begin position="147"/>
        <end position="159"/>
    </location>
</feature>
<comment type="function">
    <text evidence="8">Catalytic subunit of a complex which severs microtubules in an ATP-dependent manner. Microtubule severing may promote rapid reorganization of cellular microtubule arrays and the release of microtubules from the centrosome following nucleation.</text>
</comment>
<evidence type="ECO:0000256" key="5">
    <source>
        <dbReference type="ARBA" id="ARBA00022840"/>
    </source>
</evidence>
<evidence type="ECO:0000256" key="6">
    <source>
        <dbReference type="ARBA" id="ARBA00023212"/>
    </source>
</evidence>
<evidence type="ECO:0000313" key="11">
    <source>
        <dbReference type="EMBL" id="CAF0777094.1"/>
    </source>
</evidence>
<evidence type="ECO:0000256" key="4">
    <source>
        <dbReference type="ARBA" id="ARBA00022741"/>
    </source>
</evidence>
<feature type="binding site" evidence="8">
    <location>
        <begin position="270"/>
        <end position="277"/>
    </location>
    <ligand>
        <name>ATP</name>
        <dbReference type="ChEBI" id="CHEBI:30616"/>
    </ligand>
</feature>
<feature type="compositionally biased region" description="Low complexity" evidence="9">
    <location>
        <begin position="122"/>
        <end position="133"/>
    </location>
</feature>
<dbReference type="PANTHER" id="PTHR23074:SF19">
    <property type="entry name" value="KATANIN P60 ATPASE-CONTAINING SUBUNIT A1"/>
    <property type="match status" value="1"/>
</dbReference>
<evidence type="ECO:0000256" key="7">
    <source>
        <dbReference type="ARBA" id="ARBA00023235"/>
    </source>
</evidence>
<proteinExistence type="inferred from homology"/>
<dbReference type="PANTHER" id="PTHR23074">
    <property type="entry name" value="AAA DOMAIN-CONTAINING"/>
    <property type="match status" value="1"/>
</dbReference>
<dbReference type="Pfam" id="PF21126">
    <property type="entry name" value="KATNA1_MIT"/>
    <property type="match status" value="1"/>
</dbReference>
<dbReference type="InterPro" id="IPR003959">
    <property type="entry name" value="ATPase_AAA_core"/>
</dbReference>
<keyword evidence="2 8" id="KW-0963">Cytoplasm</keyword>
<dbReference type="HAMAP" id="MF_03023">
    <property type="entry name" value="Katanin_p60_A1"/>
    <property type="match status" value="1"/>
</dbReference>
<keyword evidence="5 8" id="KW-0067">ATP-binding</keyword>
<evidence type="ECO:0000256" key="9">
    <source>
        <dbReference type="SAM" id="MobiDB-lite"/>
    </source>
</evidence>
<dbReference type="GO" id="GO:0005813">
    <property type="term" value="C:centrosome"/>
    <property type="evidence" value="ECO:0007669"/>
    <property type="project" value="UniProtKB-SubCell"/>
</dbReference>
<protein>
    <recommendedName>
        <fullName evidence="8">Katanin p60 ATPase-containing subunit A1</fullName>
        <shortName evidence="8">Katanin p60 subunit A1</shortName>
        <ecNumber evidence="8">5.6.1.1</ecNumber>
    </recommendedName>
    <alternativeName>
        <fullName evidence="8">p60 katanin</fullName>
    </alternativeName>
</protein>
<dbReference type="InterPro" id="IPR015415">
    <property type="entry name" value="Spast_Vps4_C"/>
</dbReference>
<feature type="compositionally biased region" description="Polar residues" evidence="9">
    <location>
        <begin position="166"/>
        <end position="175"/>
    </location>
</feature>
<keyword evidence="12" id="KW-1185">Reference proteome</keyword>
<dbReference type="Gene3D" id="1.10.8.60">
    <property type="match status" value="1"/>
</dbReference>
<dbReference type="InterPro" id="IPR003960">
    <property type="entry name" value="ATPase_AAA_CS"/>
</dbReference>
<dbReference type="InterPro" id="IPR041569">
    <property type="entry name" value="AAA_lid_3"/>
</dbReference>
<dbReference type="Proteomes" id="UP000663879">
    <property type="component" value="Unassembled WGS sequence"/>
</dbReference>
<dbReference type="SMART" id="SM00382">
    <property type="entry name" value="AAA"/>
    <property type="match status" value="1"/>
</dbReference>
<dbReference type="GO" id="GO:0005737">
    <property type="term" value="C:cytoplasm"/>
    <property type="evidence" value="ECO:0007669"/>
    <property type="project" value="UniProtKB-SubCell"/>
</dbReference>
<dbReference type="PROSITE" id="PS00674">
    <property type="entry name" value="AAA"/>
    <property type="match status" value="1"/>
</dbReference>
<dbReference type="InterPro" id="IPR018247">
    <property type="entry name" value="EF_Hand_1_Ca_BS"/>
</dbReference>
<reference evidence="11" key="1">
    <citation type="submission" date="2021-02" db="EMBL/GenBank/DDBJ databases">
        <authorList>
            <person name="Nowell W R."/>
        </authorList>
    </citation>
    <scope>NUCLEOTIDE SEQUENCE</scope>
    <source>
        <strain evidence="11">Ploen Becks lab</strain>
    </source>
</reference>
<dbReference type="GO" id="GO:0000922">
    <property type="term" value="C:spindle pole"/>
    <property type="evidence" value="ECO:0007669"/>
    <property type="project" value="UniProtKB-SubCell"/>
</dbReference>
<dbReference type="AlphaFoldDB" id="A0A813R1L1"/>
<dbReference type="FunFam" id="1.10.8.60:FF:000025">
    <property type="entry name" value="Katanin p60 ATPase-containing subunit A1"/>
    <property type="match status" value="1"/>
</dbReference>
<dbReference type="GO" id="GO:0008017">
    <property type="term" value="F:microtubule binding"/>
    <property type="evidence" value="ECO:0007669"/>
    <property type="project" value="UniProtKB-UniRule"/>
</dbReference>
<comment type="similarity">
    <text evidence="8">Belongs to the AAA ATPase family. Katanin p60 subunit A1 subfamily.</text>
</comment>
<dbReference type="EMBL" id="CAJNOC010000561">
    <property type="protein sequence ID" value="CAF0777094.1"/>
    <property type="molecule type" value="Genomic_DNA"/>
</dbReference>
<keyword evidence="3 8" id="KW-0493">Microtubule</keyword>
<dbReference type="FunFam" id="3.40.50.300:FF:000159">
    <property type="entry name" value="Katanin p60 ATPase-containing subunit A1"/>
    <property type="match status" value="1"/>
</dbReference>
<evidence type="ECO:0000256" key="3">
    <source>
        <dbReference type="ARBA" id="ARBA00022701"/>
    </source>
</evidence>
<comment type="subunit">
    <text evidence="8">Can homooligomerize into hexameric rings, which may be promoted by interaction with microtubules. Interacts with KATNB1, which may serve as a targeting subunit.</text>
</comment>
<comment type="activity regulation">
    <text evidence="8">ATPase activity is stimulated by microtubules, which promote homooligomerization. ATP-dependent microtubule severing is stimulated by interaction with KATNB1.</text>
</comment>
<dbReference type="PROSITE" id="PS00018">
    <property type="entry name" value="EF_HAND_1"/>
    <property type="match status" value="1"/>
</dbReference>
<keyword evidence="7 8" id="KW-0413">Isomerase</keyword>
<gene>
    <name evidence="8" type="primary">KATNA1</name>
    <name evidence="11" type="ORF">OXX778_LOCUS5259</name>
</gene>
<evidence type="ECO:0000256" key="2">
    <source>
        <dbReference type="ARBA" id="ARBA00022490"/>
    </source>
</evidence>
<accession>A0A813R1L1</accession>
<feature type="region of interest" description="Disordered" evidence="9">
    <location>
        <begin position="119"/>
        <end position="198"/>
    </location>
</feature>
<dbReference type="EC" id="5.6.1.1" evidence="8"/>
<keyword evidence="4 8" id="KW-0547">Nucleotide-binding</keyword>
<dbReference type="InterPro" id="IPR027417">
    <property type="entry name" value="P-loop_NTPase"/>
</dbReference>
<dbReference type="Gene3D" id="3.40.50.300">
    <property type="entry name" value="P-loop containing nucleotide triphosphate hydrolases"/>
    <property type="match status" value="1"/>
</dbReference>
<dbReference type="GO" id="GO:0051301">
    <property type="term" value="P:cell division"/>
    <property type="evidence" value="ECO:0007669"/>
    <property type="project" value="UniProtKB-KW"/>
</dbReference>
<dbReference type="Pfam" id="PF17862">
    <property type="entry name" value="AAA_lid_3"/>
    <property type="match status" value="1"/>
</dbReference>
<name>A0A813R1L1_9BILA</name>
<dbReference type="SUPFAM" id="SSF52540">
    <property type="entry name" value="P-loop containing nucleoside triphosphate hydrolases"/>
    <property type="match status" value="1"/>
</dbReference>
<dbReference type="Pfam" id="PF00004">
    <property type="entry name" value="AAA"/>
    <property type="match status" value="1"/>
</dbReference>
<organism evidence="11 12">
    <name type="scientific">Brachionus calyciflorus</name>
    <dbReference type="NCBI Taxonomy" id="104777"/>
    <lineage>
        <taxon>Eukaryota</taxon>
        <taxon>Metazoa</taxon>
        <taxon>Spiralia</taxon>
        <taxon>Gnathifera</taxon>
        <taxon>Rotifera</taxon>
        <taxon>Eurotatoria</taxon>
        <taxon>Monogononta</taxon>
        <taxon>Pseudotrocha</taxon>
        <taxon>Ploima</taxon>
        <taxon>Brachionidae</taxon>
        <taxon>Brachionus</taxon>
    </lineage>
</organism>
<evidence type="ECO:0000256" key="1">
    <source>
        <dbReference type="ARBA" id="ARBA00004245"/>
    </source>
</evidence>
<evidence type="ECO:0000313" key="12">
    <source>
        <dbReference type="Proteomes" id="UP000663879"/>
    </source>
</evidence>
<dbReference type="OrthoDB" id="5334845at2759"/>
<dbReference type="Pfam" id="PF09336">
    <property type="entry name" value="Vps4_C"/>
    <property type="match status" value="1"/>
</dbReference>
<dbReference type="GO" id="GO:0016887">
    <property type="term" value="F:ATP hydrolysis activity"/>
    <property type="evidence" value="ECO:0007669"/>
    <property type="project" value="InterPro"/>
</dbReference>
<dbReference type="InterPro" id="IPR048611">
    <property type="entry name" value="KATNA1_MIT"/>
</dbReference>
<comment type="subcellular location">
    <subcellularLocation>
        <location evidence="1">Cytoplasm</location>
        <location evidence="1">Cytoskeleton</location>
    </subcellularLocation>
    <subcellularLocation>
        <location evidence="8">Cytoplasm</location>
    </subcellularLocation>
    <subcellularLocation>
        <location evidence="8">Cytoplasm</location>
        <location evidence="8">Cytoskeleton</location>
        <location evidence="8">Microtubule organizing center</location>
        <location evidence="8">Centrosome</location>
    </subcellularLocation>
    <subcellularLocation>
        <location evidence="8">Cytoplasm</location>
        <location evidence="8">Cytoskeleton</location>
        <location evidence="8">Spindle pole</location>
    </subcellularLocation>
    <subcellularLocation>
        <location evidence="8">Cytoplasm</location>
        <location evidence="8">Cytoskeleton</location>
        <location evidence="8">Spindle</location>
    </subcellularLocation>
    <text evidence="8">Predominantly cytoplasmic. Also localized to the interphase centrosome and the mitotic spindle poles. Enhanced recruitment to the mitotic spindle poles requires microtubules and interaction with KATNB1.</text>
</comment>
<feature type="domain" description="AAA+ ATPase" evidence="10">
    <location>
        <begin position="262"/>
        <end position="401"/>
    </location>
</feature>
<keyword evidence="6 8" id="KW-0206">Cytoskeleton</keyword>
<keyword evidence="8" id="KW-0132">Cell division</keyword>
<dbReference type="GO" id="GO:0005874">
    <property type="term" value="C:microtubule"/>
    <property type="evidence" value="ECO:0007669"/>
    <property type="project" value="UniProtKB-KW"/>
</dbReference>